<sequence length="188" mass="21833">MPGKFEQSFSQVGVPKEILTDQGSNFVAKSLLEVYKIHGIKPIWTSPFRLVENLNGTLVQLSKKFVMDNPRDWDHFIPYVFFAYRETPQALTKFSPFELLYGRRPRGPLDVIKEQREDAGNSTVRPAYELLSVRERLRQILEEAHLNHLEASERQKTQYNKKAKPRDLQVDDEAVILLPTGNHKLETR</sequence>
<dbReference type="PANTHER" id="PTHR37984">
    <property type="entry name" value="PROTEIN CBG26694"/>
    <property type="match status" value="1"/>
</dbReference>
<evidence type="ECO:0000313" key="3">
    <source>
        <dbReference type="Proteomes" id="UP001187531"/>
    </source>
</evidence>
<dbReference type="SUPFAM" id="SSF53098">
    <property type="entry name" value="Ribonuclease H-like"/>
    <property type="match status" value="1"/>
</dbReference>
<gene>
    <name evidence="2" type="ORF">QYM36_002308</name>
</gene>
<accession>A0AA88INH5</accession>
<dbReference type="InterPro" id="IPR012337">
    <property type="entry name" value="RNaseH-like_sf"/>
</dbReference>
<evidence type="ECO:0000313" key="2">
    <source>
        <dbReference type="EMBL" id="KAK2723902.1"/>
    </source>
</evidence>
<dbReference type="GO" id="GO:0015074">
    <property type="term" value="P:DNA integration"/>
    <property type="evidence" value="ECO:0007669"/>
    <property type="project" value="InterPro"/>
</dbReference>
<dbReference type="PANTHER" id="PTHR37984:SF15">
    <property type="entry name" value="INTEGRASE CATALYTIC DOMAIN-CONTAINING PROTEIN"/>
    <property type="match status" value="1"/>
</dbReference>
<dbReference type="AlphaFoldDB" id="A0AA88INH5"/>
<protein>
    <recommendedName>
        <fullName evidence="1">Integrase catalytic domain-containing protein</fullName>
    </recommendedName>
</protein>
<keyword evidence="3" id="KW-1185">Reference proteome</keyword>
<evidence type="ECO:0000259" key="1">
    <source>
        <dbReference type="PROSITE" id="PS50994"/>
    </source>
</evidence>
<dbReference type="Gene3D" id="3.30.420.10">
    <property type="entry name" value="Ribonuclease H-like superfamily/Ribonuclease H"/>
    <property type="match status" value="1"/>
</dbReference>
<dbReference type="InterPro" id="IPR050951">
    <property type="entry name" value="Retrovirus_Pol_polyprotein"/>
</dbReference>
<dbReference type="PROSITE" id="PS50994">
    <property type="entry name" value="INTEGRASE"/>
    <property type="match status" value="1"/>
</dbReference>
<proteinExistence type="predicted"/>
<dbReference type="EMBL" id="JAVRJZ010000004">
    <property type="protein sequence ID" value="KAK2723902.1"/>
    <property type="molecule type" value="Genomic_DNA"/>
</dbReference>
<name>A0AA88INH5_ARTSF</name>
<comment type="caution">
    <text evidence="2">The sequence shown here is derived from an EMBL/GenBank/DDBJ whole genome shotgun (WGS) entry which is preliminary data.</text>
</comment>
<feature type="domain" description="Integrase catalytic" evidence="1">
    <location>
        <begin position="1"/>
        <end position="104"/>
    </location>
</feature>
<dbReference type="InterPro" id="IPR036397">
    <property type="entry name" value="RNaseH_sf"/>
</dbReference>
<dbReference type="GO" id="GO:0003676">
    <property type="term" value="F:nucleic acid binding"/>
    <property type="evidence" value="ECO:0007669"/>
    <property type="project" value="InterPro"/>
</dbReference>
<dbReference type="Proteomes" id="UP001187531">
    <property type="component" value="Unassembled WGS sequence"/>
</dbReference>
<dbReference type="InterPro" id="IPR001584">
    <property type="entry name" value="Integrase_cat-core"/>
</dbReference>
<reference evidence="2" key="1">
    <citation type="submission" date="2023-07" db="EMBL/GenBank/DDBJ databases">
        <title>Chromosome-level genome assembly of Artemia franciscana.</title>
        <authorList>
            <person name="Jo E."/>
        </authorList>
    </citation>
    <scope>NUCLEOTIDE SEQUENCE</scope>
    <source>
        <tissue evidence="2">Whole body</tissue>
    </source>
</reference>
<organism evidence="2 3">
    <name type="scientific">Artemia franciscana</name>
    <name type="common">Brine shrimp</name>
    <name type="synonym">Artemia sanfranciscana</name>
    <dbReference type="NCBI Taxonomy" id="6661"/>
    <lineage>
        <taxon>Eukaryota</taxon>
        <taxon>Metazoa</taxon>
        <taxon>Ecdysozoa</taxon>
        <taxon>Arthropoda</taxon>
        <taxon>Crustacea</taxon>
        <taxon>Branchiopoda</taxon>
        <taxon>Anostraca</taxon>
        <taxon>Artemiidae</taxon>
        <taxon>Artemia</taxon>
    </lineage>
</organism>